<reference evidence="6 9" key="2">
    <citation type="submission" date="2018-01" db="EMBL/GenBank/DDBJ databases">
        <title>Complete genome sequence of Caulobacter flavus RHGG3.</title>
        <authorList>
            <person name="Yang E."/>
        </authorList>
    </citation>
    <scope>NUCLEOTIDE SEQUENCE [LARGE SCALE GENOMIC DNA]</scope>
    <source>
        <strain evidence="6 9">RHGG3</strain>
    </source>
</reference>
<dbReference type="SUPFAM" id="SSF53822">
    <property type="entry name" value="Periplasmic binding protein-like I"/>
    <property type="match status" value="1"/>
</dbReference>
<dbReference type="Proteomes" id="UP000281192">
    <property type="component" value="Chromosome"/>
</dbReference>
<dbReference type="EMBL" id="PJRQ01000002">
    <property type="protein sequence ID" value="PLR21431.1"/>
    <property type="molecule type" value="Genomic_DNA"/>
</dbReference>
<name>A0A2N5D5W6_9CAUL</name>
<dbReference type="GO" id="GO:0000976">
    <property type="term" value="F:transcription cis-regulatory region binding"/>
    <property type="evidence" value="ECO:0007669"/>
    <property type="project" value="TreeGrafter"/>
</dbReference>
<dbReference type="PANTHER" id="PTHR30146">
    <property type="entry name" value="LACI-RELATED TRANSCRIPTIONAL REPRESSOR"/>
    <property type="match status" value="1"/>
</dbReference>
<dbReference type="Gene3D" id="3.40.50.2300">
    <property type="match status" value="2"/>
</dbReference>
<keyword evidence="9" id="KW-1185">Reference proteome</keyword>
<dbReference type="PANTHER" id="PTHR30146:SF95">
    <property type="entry name" value="RIBOSE OPERON REPRESSOR"/>
    <property type="match status" value="1"/>
</dbReference>
<keyword evidence="1" id="KW-0678">Repressor</keyword>
<evidence type="ECO:0000259" key="5">
    <source>
        <dbReference type="PROSITE" id="PS50932"/>
    </source>
</evidence>
<dbReference type="KEGG" id="cfh:C1707_07045"/>
<dbReference type="InterPro" id="IPR010982">
    <property type="entry name" value="Lambda_DNA-bd_dom_sf"/>
</dbReference>
<dbReference type="PROSITE" id="PS50932">
    <property type="entry name" value="HTH_LACI_2"/>
    <property type="match status" value="1"/>
</dbReference>
<feature type="domain" description="HTH lacI-type" evidence="5">
    <location>
        <begin position="8"/>
        <end position="62"/>
    </location>
</feature>
<gene>
    <name evidence="6" type="ORF">C1707_07045</name>
    <name evidence="7" type="ORF">CFHF_00300</name>
</gene>
<dbReference type="Pfam" id="PF00356">
    <property type="entry name" value="LacI"/>
    <property type="match status" value="1"/>
</dbReference>
<dbReference type="InterPro" id="IPR028082">
    <property type="entry name" value="Peripla_BP_I"/>
</dbReference>
<dbReference type="SUPFAM" id="SSF47413">
    <property type="entry name" value="lambda repressor-like DNA-binding domains"/>
    <property type="match status" value="1"/>
</dbReference>
<keyword evidence="2" id="KW-0805">Transcription regulation</keyword>
<dbReference type="AlphaFoldDB" id="A0A2N5D5W6"/>
<protein>
    <submittedName>
        <fullName evidence="7">LacI family transcriptional regulator</fullName>
    </submittedName>
</protein>
<dbReference type="InterPro" id="IPR046335">
    <property type="entry name" value="LacI/GalR-like_sensor"/>
</dbReference>
<dbReference type="Proteomes" id="UP000234483">
    <property type="component" value="Unassembled WGS sequence"/>
</dbReference>
<evidence type="ECO:0000256" key="3">
    <source>
        <dbReference type="ARBA" id="ARBA00023125"/>
    </source>
</evidence>
<dbReference type="EMBL" id="CP026100">
    <property type="protein sequence ID" value="AYV46026.1"/>
    <property type="molecule type" value="Genomic_DNA"/>
</dbReference>
<accession>A0A2N5D5W6</accession>
<sequence>MSGNWRPPSSTDVARAAGVSQSAVSRAFTPGARIAQATRAKVMAAAEALGYRPNLLPKILQTNRSGIVAVVVGGFYNPYFAMTLEAFSKALTARGLQMLLVRVESDRILDGVVDQLAGYRVDAVVSALALTSQDAADQLSKLRIPIVTLNSDLSGDWIRSVSSDNFAAGEAAARLLRERGGTRFGFVAGPGDSPAQVAREAGFAHGLEKLGLPPAMRAGGGYDYASGARAARDLFSGAERPDALFCANDLAAFGVIDMLREDFGLTAPADVLVVGFDNLDMAAWAPYRLTSFDQDVEAHVATAMELLDLEAGATCVARVVPSRLVERESTRRG</sequence>
<dbReference type="SMART" id="SM00354">
    <property type="entry name" value="HTH_LACI"/>
    <property type="match status" value="1"/>
</dbReference>
<dbReference type="CDD" id="cd01392">
    <property type="entry name" value="HTH_LacI"/>
    <property type="match status" value="1"/>
</dbReference>
<dbReference type="OrthoDB" id="8433438at2"/>
<evidence type="ECO:0000313" key="9">
    <source>
        <dbReference type="Proteomes" id="UP000281192"/>
    </source>
</evidence>
<proteinExistence type="predicted"/>
<dbReference type="CDD" id="cd06278">
    <property type="entry name" value="PBP1_LacI-like"/>
    <property type="match status" value="1"/>
</dbReference>
<reference evidence="7 8" key="1">
    <citation type="submission" date="2017-12" db="EMBL/GenBank/DDBJ databases">
        <title>The genome sequence of Caulobacter flavus CGMCC1 15093.</title>
        <authorList>
            <person name="Gao J."/>
            <person name="Mao X."/>
            <person name="Sun J."/>
        </authorList>
    </citation>
    <scope>NUCLEOTIDE SEQUENCE [LARGE SCALE GENOMIC DNA]</scope>
    <source>
        <strain evidence="7 8">CGMCC1 15093</strain>
    </source>
</reference>
<organism evidence="7 8">
    <name type="scientific">Caulobacter flavus</name>
    <dbReference type="NCBI Taxonomy" id="1679497"/>
    <lineage>
        <taxon>Bacteria</taxon>
        <taxon>Pseudomonadati</taxon>
        <taxon>Pseudomonadota</taxon>
        <taxon>Alphaproteobacteria</taxon>
        <taxon>Caulobacterales</taxon>
        <taxon>Caulobacteraceae</taxon>
        <taxon>Caulobacter</taxon>
    </lineage>
</organism>
<dbReference type="InterPro" id="IPR000843">
    <property type="entry name" value="HTH_LacI"/>
</dbReference>
<evidence type="ECO:0000256" key="1">
    <source>
        <dbReference type="ARBA" id="ARBA00022491"/>
    </source>
</evidence>
<evidence type="ECO:0000313" key="7">
    <source>
        <dbReference type="EMBL" id="PLR21431.1"/>
    </source>
</evidence>
<dbReference type="Pfam" id="PF13377">
    <property type="entry name" value="Peripla_BP_3"/>
    <property type="match status" value="1"/>
</dbReference>
<evidence type="ECO:0000256" key="2">
    <source>
        <dbReference type="ARBA" id="ARBA00023015"/>
    </source>
</evidence>
<evidence type="ECO:0000313" key="8">
    <source>
        <dbReference type="Proteomes" id="UP000234483"/>
    </source>
</evidence>
<evidence type="ECO:0000313" key="6">
    <source>
        <dbReference type="EMBL" id="AYV46026.1"/>
    </source>
</evidence>
<keyword evidence="4" id="KW-0804">Transcription</keyword>
<keyword evidence="3" id="KW-0238">DNA-binding</keyword>
<dbReference type="Gene3D" id="1.10.260.40">
    <property type="entry name" value="lambda repressor-like DNA-binding domains"/>
    <property type="match status" value="1"/>
</dbReference>
<dbReference type="GO" id="GO:0003700">
    <property type="term" value="F:DNA-binding transcription factor activity"/>
    <property type="evidence" value="ECO:0007669"/>
    <property type="project" value="TreeGrafter"/>
</dbReference>
<evidence type="ECO:0000256" key="4">
    <source>
        <dbReference type="ARBA" id="ARBA00023163"/>
    </source>
</evidence>
<dbReference type="RefSeq" id="WP_101711042.1">
    <property type="nucleotide sequence ID" value="NZ_CP026100.1"/>
</dbReference>